<dbReference type="PANTHER" id="PTHR42871:SF1">
    <property type="entry name" value="CITRATE SYNTHASE"/>
    <property type="match status" value="1"/>
</dbReference>
<dbReference type="Gene3D" id="1.10.580.10">
    <property type="entry name" value="Citrate Synthase, domain 1"/>
    <property type="match status" value="1"/>
</dbReference>
<evidence type="ECO:0000256" key="10">
    <source>
        <dbReference type="RuleBase" id="RU003406"/>
    </source>
</evidence>
<dbReference type="InterPro" id="IPR002020">
    <property type="entry name" value="Citrate_synthase"/>
</dbReference>
<evidence type="ECO:0000256" key="3">
    <source>
        <dbReference type="ARBA" id="ARBA00022532"/>
    </source>
</evidence>
<evidence type="ECO:0000256" key="9">
    <source>
        <dbReference type="RuleBase" id="RU003370"/>
    </source>
</evidence>
<evidence type="ECO:0000256" key="6">
    <source>
        <dbReference type="NCBIfam" id="TIGR01798"/>
    </source>
</evidence>
<feature type="active site" evidence="8">
    <location>
        <position position="306"/>
    </location>
</feature>
<proteinExistence type="inferred from homology"/>
<feature type="active site" evidence="8">
    <location>
        <position position="363"/>
    </location>
</feature>
<dbReference type="InterPro" id="IPR016142">
    <property type="entry name" value="Citrate_synth-like_lrg_a-sub"/>
</dbReference>
<gene>
    <name evidence="11" type="ORF">E2F46_11680</name>
</gene>
<keyword evidence="11" id="KW-0012">Acyltransferase</keyword>
<dbReference type="PIRSF" id="PIRSF001369">
    <property type="entry name" value="Citrate_synth"/>
    <property type="match status" value="1"/>
</dbReference>
<comment type="caution">
    <text evidence="11">The sequence shown here is derived from an EMBL/GenBank/DDBJ whole genome shotgun (WGS) entry which is preliminary data.</text>
</comment>
<comment type="similarity">
    <text evidence="2 7 10">Belongs to the citrate synthase family.</text>
</comment>
<dbReference type="PROSITE" id="PS00480">
    <property type="entry name" value="CITRATE_SYNTHASE"/>
    <property type="match status" value="1"/>
</dbReference>
<evidence type="ECO:0000256" key="7">
    <source>
        <dbReference type="PIRNR" id="PIRNR001369"/>
    </source>
</evidence>
<dbReference type="UniPathway" id="UPA00223">
    <property type="reaction ID" value="UER00717"/>
</dbReference>
<dbReference type="Gene3D" id="2.20.28.60">
    <property type="match status" value="1"/>
</dbReference>
<accession>A0A4V3ALI8</accession>
<dbReference type="OrthoDB" id="9800864at2"/>
<dbReference type="Pfam" id="PF00285">
    <property type="entry name" value="Citrate_synt"/>
    <property type="match status" value="1"/>
</dbReference>
<dbReference type="NCBIfam" id="TIGR01798">
    <property type="entry name" value="cit_synth_I"/>
    <property type="match status" value="1"/>
</dbReference>
<protein>
    <recommendedName>
        <fullName evidence="6 7">Citrate synthase</fullName>
    </recommendedName>
</protein>
<comment type="catalytic activity">
    <reaction evidence="5 9">
        <text>oxaloacetate + acetyl-CoA + H2O = citrate + CoA + H(+)</text>
        <dbReference type="Rhea" id="RHEA:16845"/>
        <dbReference type="ChEBI" id="CHEBI:15377"/>
        <dbReference type="ChEBI" id="CHEBI:15378"/>
        <dbReference type="ChEBI" id="CHEBI:16452"/>
        <dbReference type="ChEBI" id="CHEBI:16947"/>
        <dbReference type="ChEBI" id="CHEBI:57287"/>
        <dbReference type="ChEBI" id="CHEBI:57288"/>
        <dbReference type="EC" id="2.3.3.16"/>
    </reaction>
</comment>
<dbReference type="InterPro" id="IPR019810">
    <property type="entry name" value="Citrate_synthase_AS"/>
</dbReference>
<dbReference type="InterPro" id="IPR016143">
    <property type="entry name" value="Citrate_synth-like_sm_a-sub"/>
</dbReference>
<dbReference type="PRINTS" id="PR00143">
    <property type="entry name" value="CITRTSNTHASE"/>
</dbReference>
<evidence type="ECO:0000313" key="12">
    <source>
        <dbReference type="Proteomes" id="UP000294796"/>
    </source>
</evidence>
<dbReference type="GO" id="GO:0036440">
    <property type="term" value="F:citrate synthase activity"/>
    <property type="evidence" value="ECO:0007669"/>
    <property type="project" value="UniProtKB-EC"/>
</dbReference>
<dbReference type="InterPro" id="IPR024176">
    <property type="entry name" value="Citrate_synthase_bac-typ"/>
</dbReference>
<dbReference type="GO" id="GO:0005737">
    <property type="term" value="C:cytoplasm"/>
    <property type="evidence" value="ECO:0007669"/>
    <property type="project" value="InterPro"/>
</dbReference>
<dbReference type="SUPFAM" id="SSF48256">
    <property type="entry name" value="Citrate synthase"/>
    <property type="match status" value="1"/>
</dbReference>
<name>A0A4V3ALI8_9GAMM</name>
<dbReference type="FunFam" id="1.10.230.10:FF:000002">
    <property type="entry name" value="Citrate synthase"/>
    <property type="match status" value="1"/>
</dbReference>
<evidence type="ECO:0000256" key="5">
    <source>
        <dbReference type="ARBA" id="ARBA00049288"/>
    </source>
</evidence>
<reference evidence="11 12" key="1">
    <citation type="submission" date="2019-03" db="EMBL/GenBank/DDBJ databases">
        <title>Luteimonas zhaokaii sp.nov., isolated from the rectal contents of Plateau pika in Yushu, Qinghai Province, China.</title>
        <authorList>
            <person name="Zhang G."/>
        </authorList>
    </citation>
    <scope>NUCLEOTIDE SEQUENCE [LARGE SCALE GENOMIC DNA]</scope>
    <source>
        <strain evidence="11 12">B9</strain>
    </source>
</reference>
<dbReference type="EMBL" id="SMTF01000009">
    <property type="protein sequence ID" value="TDK23261.1"/>
    <property type="molecule type" value="Genomic_DNA"/>
</dbReference>
<keyword evidence="12" id="KW-1185">Reference proteome</keyword>
<dbReference type="PANTHER" id="PTHR42871">
    <property type="entry name" value="CITRATE SYNTHASE"/>
    <property type="match status" value="1"/>
</dbReference>
<evidence type="ECO:0000256" key="2">
    <source>
        <dbReference type="ARBA" id="ARBA00010566"/>
    </source>
</evidence>
<dbReference type="RefSeq" id="WP_133322253.1">
    <property type="nucleotide sequence ID" value="NZ_SMTF01000009.1"/>
</dbReference>
<dbReference type="Proteomes" id="UP000294796">
    <property type="component" value="Unassembled WGS sequence"/>
</dbReference>
<keyword evidence="4 7" id="KW-0808">Transferase</keyword>
<dbReference type="AlphaFoldDB" id="A0A4V3ALI8"/>
<organism evidence="11 12">
    <name type="scientific">Luteimonas aestuarii</name>
    <dbReference type="NCBI Taxonomy" id="453837"/>
    <lineage>
        <taxon>Bacteria</taxon>
        <taxon>Pseudomonadati</taxon>
        <taxon>Pseudomonadota</taxon>
        <taxon>Gammaproteobacteria</taxon>
        <taxon>Lysobacterales</taxon>
        <taxon>Lysobacteraceae</taxon>
        <taxon>Luteimonas</taxon>
    </lineage>
</organism>
<dbReference type="CDD" id="cd06114">
    <property type="entry name" value="EcCS_like"/>
    <property type="match status" value="1"/>
</dbReference>
<dbReference type="InterPro" id="IPR010953">
    <property type="entry name" value="Citrate_synthase_typ-I"/>
</dbReference>
<sequence>MSDQIATLNAGGKSVDLPILKPTLGNDCVDISRLTKETGLFTYDSGFTATASCKSAITYIDGDKGVLLYRGYPIEQLAEHSSFLEVAYLLMNGELPNKDEFARFEHEVTHHTMMHESLKNFLGGFHYDAHPMAMLAGTVASLSAFYHDNLDLEDPEQRRQAAIRLLAKVPTLAAAAYRYSIGWPIRYPRNNLNYVDRFLHMMFEVPSEPLEMNPVVAKALDLLFILHADHEQNASTSTVRLVGSTGANPYASVAAGITALWGPAHGGANEAVLKMLEEIGTADKVDSAVARAKDKNDPFRLMGFGHRVYKNFDPRAKIIREMTHKVLGELNIDDPMLEVAMRLEEAALKDDYFVERKLYPNVDFYSGIIYKALKIPTEMFTVMFAIGRTAGWVSHWLEQQVDPEAKIGRPRQIYTGHASRDYVPTARR</sequence>
<dbReference type="GO" id="GO:0006099">
    <property type="term" value="P:tricarboxylic acid cycle"/>
    <property type="evidence" value="ECO:0007669"/>
    <property type="project" value="UniProtKB-UniRule"/>
</dbReference>
<evidence type="ECO:0000256" key="1">
    <source>
        <dbReference type="ARBA" id="ARBA00004751"/>
    </source>
</evidence>
<dbReference type="NCBIfam" id="NF004126">
    <property type="entry name" value="PRK05614.1"/>
    <property type="match status" value="1"/>
</dbReference>
<evidence type="ECO:0000256" key="8">
    <source>
        <dbReference type="PIRSR" id="PIRSR001369-1"/>
    </source>
</evidence>
<dbReference type="InterPro" id="IPR036969">
    <property type="entry name" value="Citrate_synthase_sf"/>
</dbReference>
<evidence type="ECO:0000313" key="11">
    <source>
        <dbReference type="EMBL" id="TDK23261.1"/>
    </source>
</evidence>
<comment type="pathway">
    <text evidence="1 9">Carbohydrate metabolism; tricarboxylic acid cycle; isocitrate from oxaloacetate: step 1/2.</text>
</comment>
<evidence type="ECO:0000256" key="4">
    <source>
        <dbReference type="ARBA" id="ARBA00022679"/>
    </source>
</evidence>
<dbReference type="Gene3D" id="1.10.230.10">
    <property type="entry name" value="Cytochrome P450-Terp, domain 2"/>
    <property type="match status" value="1"/>
</dbReference>
<keyword evidence="3 9" id="KW-0816">Tricarboxylic acid cycle</keyword>